<dbReference type="OrthoDB" id="7338248at2759"/>
<proteinExistence type="predicted"/>
<evidence type="ECO:0000313" key="3">
    <source>
        <dbReference type="Proteomes" id="UP001153714"/>
    </source>
</evidence>
<keyword evidence="3" id="KW-1185">Reference proteome</keyword>
<reference evidence="2" key="2">
    <citation type="submission" date="2022-10" db="EMBL/GenBank/DDBJ databases">
        <authorList>
            <consortium name="ENA_rothamsted_submissions"/>
            <consortium name="culmorum"/>
            <person name="King R."/>
        </authorList>
    </citation>
    <scope>NUCLEOTIDE SEQUENCE</scope>
</reference>
<evidence type="ECO:0000313" key="2">
    <source>
        <dbReference type="EMBL" id="CAG9796194.1"/>
    </source>
</evidence>
<feature type="compositionally biased region" description="Basic and acidic residues" evidence="1">
    <location>
        <begin position="409"/>
        <end position="425"/>
    </location>
</feature>
<protein>
    <submittedName>
        <fullName evidence="2">Uncharacterized protein</fullName>
    </submittedName>
</protein>
<accession>A0A9N9RGD0</accession>
<evidence type="ECO:0000256" key="1">
    <source>
        <dbReference type="SAM" id="MobiDB-lite"/>
    </source>
</evidence>
<feature type="compositionally biased region" description="Basic residues" evidence="1">
    <location>
        <begin position="272"/>
        <end position="285"/>
    </location>
</feature>
<dbReference type="EMBL" id="OU893339">
    <property type="protein sequence ID" value="CAG9796194.1"/>
    <property type="molecule type" value="Genomic_DNA"/>
</dbReference>
<feature type="compositionally biased region" description="Polar residues" evidence="1">
    <location>
        <begin position="345"/>
        <end position="356"/>
    </location>
</feature>
<dbReference type="AlphaFoldDB" id="A0A9N9RGD0"/>
<dbReference type="Proteomes" id="UP001153714">
    <property type="component" value="Chromosome 8"/>
</dbReference>
<feature type="compositionally biased region" description="Low complexity" evidence="1">
    <location>
        <begin position="233"/>
        <end position="249"/>
    </location>
</feature>
<feature type="compositionally biased region" description="Polar residues" evidence="1">
    <location>
        <begin position="316"/>
        <end position="331"/>
    </location>
</feature>
<name>A0A9N9RGD0_9NEOP</name>
<feature type="region of interest" description="Disordered" evidence="1">
    <location>
        <begin position="20"/>
        <end position="44"/>
    </location>
</feature>
<gene>
    <name evidence="2" type="ORF">DIATSA_LOCUS13400</name>
</gene>
<feature type="compositionally biased region" description="Basic and acidic residues" evidence="1">
    <location>
        <begin position="195"/>
        <end position="214"/>
    </location>
</feature>
<feature type="compositionally biased region" description="Low complexity" evidence="1">
    <location>
        <begin position="22"/>
        <end position="38"/>
    </location>
</feature>
<feature type="compositionally biased region" description="Low complexity" evidence="1">
    <location>
        <begin position="257"/>
        <end position="271"/>
    </location>
</feature>
<feature type="region of interest" description="Disordered" evidence="1">
    <location>
        <begin position="150"/>
        <end position="360"/>
    </location>
</feature>
<reference evidence="2" key="1">
    <citation type="submission" date="2021-12" db="EMBL/GenBank/DDBJ databases">
        <authorList>
            <person name="King R."/>
        </authorList>
    </citation>
    <scope>NUCLEOTIDE SEQUENCE</scope>
</reference>
<sequence>MFPNSSLLNFNDSNHLAECHKQTQTSSTTVKDSSTSSQPSTADKGSLTIIELNELVQDPEKPGNITIIKDVFSEEIHDHDSDSASERAKSNRYKYCREVIKPYLKDYPVDCPVSDEQIIRDALLAAHQDFPDYQPCFEIYDGDKDITEKKDGIDSGNINKKSKDNSDSSIINTNKKARKSCDPDKNKKSGSSKTSIEDKETKSDLTKKSSIEKGKKCKSKCKGKKSDSDSSIKDTNTNTFNKKSTSKASIHTKESSKSNLSSNMSDDNGCPPKKRNPKCPKKTKRPSIEEEVTGKRRPSPGPPSACKRKAKKDLSTCKNTPSEGSCDSSSQKNKDNPCNRIVKSDSASKQSLTQNADKPKLISDAHSETMAIIKVAVEDFFGKVYQTTKDAVTTIKTESAKQMCSMSSKKSESSDLPPRKVCDENNSKSVGTENFKFFRNMNEIERDRKDTVIGHGLSKTAEMVVGKILNKVDSTISMLSNHVNLEKAASIIKIRSDSNSPFNNLAEATTSNHRPTSVGTSMFTAIKSKIMSMFSENEMQQILPTNSSESANNM</sequence>
<organism evidence="2 3">
    <name type="scientific">Diatraea saccharalis</name>
    <name type="common">sugarcane borer</name>
    <dbReference type="NCBI Taxonomy" id="40085"/>
    <lineage>
        <taxon>Eukaryota</taxon>
        <taxon>Metazoa</taxon>
        <taxon>Ecdysozoa</taxon>
        <taxon>Arthropoda</taxon>
        <taxon>Hexapoda</taxon>
        <taxon>Insecta</taxon>
        <taxon>Pterygota</taxon>
        <taxon>Neoptera</taxon>
        <taxon>Endopterygota</taxon>
        <taxon>Lepidoptera</taxon>
        <taxon>Glossata</taxon>
        <taxon>Ditrysia</taxon>
        <taxon>Pyraloidea</taxon>
        <taxon>Crambidae</taxon>
        <taxon>Crambinae</taxon>
        <taxon>Diatraea</taxon>
    </lineage>
</organism>
<feature type="region of interest" description="Disordered" evidence="1">
    <location>
        <begin position="401"/>
        <end position="425"/>
    </location>
</feature>